<dbReference type="InterPro" id="IPR000209">
    <property type="entry name" value="Peptidase_S8/S53_dom"/>
</dbReference>
<feature type="domain" description="Peptidase S8/S53" evidence="7">
    <location>
        <begin position="56"/>
        <end position="299"/>
    </location>
</feature>
<dbReference type="Proteomes" id="UP001058872">
    <property type="component" value="Chromosome"/>
</dbReference>
<evidence type="ECO:0000256" key="2">
    <source>
        <dbReference type="ARBA" id="ARBA00022670"/>
    </source>
</evidence>
<dbReference type="GO" id="GO:0004252">
    <property type="term" value="F:serine-type endopeptidase activity"/>
    <property type="evidence" value="ECO:0007669"/>
    <property type="project" value="UniProtKB-UniRule"/>
</dbReference>
<feature type="domain" description="PatG C-terminal" evidence="9">
    <location>
        <begin position="585"/>
        <end position="697"/>
    </location>
</feature>
<evidence type="ECO:0000256" key="1">
    <source>
        <dbReference type="ARBA" id="ARBA00011073"/>
    </source>
</evidence>
<sequence>MASRSALVAGRHVERPSGFGAAGSSSSGVETRSVLWTPEGSPNNVQRFDAGRGSPGVRIAVLDGRVDLEHPCFRGAHLALLPSMLPADQKSLGPMAAHGTHITSVIFGQPGSEVEGLASGCSGLIIPVFFEDRRSASQLDLGRAIELAVDHGAHIINISGGQLTDVGEADAWLENAVRLCADRNVLVVAAAGNDGCECLHVPAALPMVLPVGALDRQGRPINFSNWSGAYRSRGLMAPGQDILGAKPGGGVTRRSGTSFAAPIAASAAALLLSHQVDRGETPDPHFVRQLLLDSALPCDGLGPDESDRCLAGRLNLPGAFELLKRSIGQMTRNTMTANTAISPQCACNELKEPNAVSQAEMAEPNAADPRLESSQGAIQSLAAMAIGGSRMPDEGAGPRPAAARAAPGMALSSVVPSSIPDMDEPAGLVYALGVLGYDFGTEARRDSFKQLMPPVNQVPANPYDARQMVDYLTTHLAEAKSLIWTLNIELTPVYAIEPVGAFARDVYEVLLTMLAGEIKLESDADFVQRVAIPGVLTKRTVKLFSGQVVPVIQPVNTRGMYGWKTNALIDNALNALASDGVESDQAESIRSSLEAFLNRVYYDLRNLGKTSRDRALNFAVTDAFQVATTFSDSLVAGMQLDEIAVDKSPFCRMDSDCWDVKLKFFDPENNKRAKRIFRYTVDVSDLIPVTMGEVRWWTQPN</sequence>
<keyword evidence="3 5" id="KW-0378">Hydrolase</keyword>
<proteinExistence type="inferred from homology"/>
<dbReference type="GO" id="GO:0006508">
    <property type="term" value="P:proteolysis"/>
    <property type="evidence" value="ECO:0007669"/>
    <property type="project" value="UniProtKB-KW"/>
</dbReference>
<feature type="active site" description="Charge relay system" evidence="5">
    <location>
        <position position="258"/>
    </location>
</feature>
<dbReference type="PANTHER" id="PTHR43806:SF11">
    <property type="entry name" value="CEREVISIN-RELATED"/>
    <property type="match status" value="1"/>
</dbReference>
<dbReference type="PROSITE" id="PS51892">
    <property type="entry name" value="SUBTILASE"/>
    <property type="match status" value="1"/>
</dbReference>
<dbReference type="InterPro" id="IPR023830">
    <property type="entry name" value="Peptidase_S8A_PatG"/>
</dbReference>
<dbReference type="Gene3D" id="3.40.50.200">
    <property type="entry name" value="Peptidase S8/S53 domain"/>
    <property type="match status" value="1"/>
</dbReference>
<evidence type="ECO:0000313" key="11">
    <source>
        <dbReference type="Proteomes" id="UP001058872"/>
    </source>
</evidence>
<dbReference type="CDD" id="cd07476">
    <property type="entry name" value="Peptidases_S8_thiazoline_oxidase_subtilisin-like_protease"/>
    <property type="match status" value="1"/>
</dbReference>
<dbReference type="InterPro" id="IPR050131">
    <property type="entry name" value="Peptidase_S8_subtilisin-like"/>
</dbReference>
<evidence type="ECO:0000256" key="3">
    <source>
        <dbReference type="ARBA" id="ARBA00022801"/>
    </source>
</evidence>
<dbReference type="PANTHER" id="PTHR43806">
    <property type="entry name" value="PEPTIDASE S8"/>
    <property type="match status" value="1"/>
</dbReference>
<feature type="active site" description="Charge relay system" evidence="5">
    <location>
        <position position="98"/>
    </location>
</feature>
<gene>
    <name evidence="10" type="ORF">DCM83_30340</name>
</gene>
<evidence type="ECO:0000259" key="9">
    <source>
        <dbReference type="Pfam" id="PF18065"/>
    </source>
</evidence>
<evidence type="ECO:0000256" key="5">
    <source>
        <dbReference type="PROSITE-ProRule" id="PRU01240"/>
    </source>
</evidence>
<accession>A0AAE9NFS0</accession>
<dbReference type="InterPro" id="IPR034056">
    <property type="entry name" value="Pep_S8_PatG/PatA-like"/>
</dbReference>
<comment type="similarity">
    <text evidence="1 5">Belongs to the peptidase S8 family.</text>
</comment>
<dbReference type="PRINTS" id="PR00723">
    <property type="entry name" value="SUBTILISIN"/>
</dbReference>
<protein>
    <submittedName>
        <fullName evidence="10">Peptidase S8</fullName>
    </submittedName>
</protein>
<evidence type="ECO:0000256" key="4">
    <source>
        <dbReference type="ARBA" id="ARBA00022825"/>
    </source>
</evidence>
<organism evidence="10 11">
    <name type="scientific">Bradyrhizobium betae</name>
    <dbReference type="NCBI Taxonomy" id="244734"/>
    <lineage>
        <taxon>Bacteria</taxon>
        <taxon>Pseudomonadati</taxon>
        <taxon>Pseudomonadota</taxon>
        <taxon>Alphaproteobacteria</taxon>
        <taxon>Hyphomicrobiales</taxon>
        <taxon>Nitrobacteraceae</taxon>
        <taxon>Bradyrhizobium</taxon>
    </lineage>
</organism>
<dbReference type="SUPFAM" id="SSF52743">
    <property type="entry name" value="Subtilisin-like"/>
    <property type="match status" value="1"/>
</dbReference>
<dbReference type="Pfam" id="PF18047">
    <property type="entry name" value="PatG_D"/>
    <property type="match status" value="1"/>
</dbReference>
<keyword evidence="4 5" id="KW-0720">Serine protease</keyword>
<dbReference type="EMBL" id="CP028989">
    <property type="protein sequence ID" value="UUO69094.1"/>
    <property type="molecule type" value="Genomic_DNA"/>
</dbReference>
<dbReference type="InterPro" id="IPR036852">
    <property type="entry name" value="Peptidase_S8/S53_dom_sf"/>
</dbReference>
<dbReference type="InterPro" id="IPR040636">
    <property type="entry name" value="PatG_C"/>
</dbReference>
<keyword evidence="2 5" id="KW-0645">Protease</keyword>
<dbReference type="InterPro" id="IPR015500">
    <property type="entry name" value="Peptidase_S8_subtilisin-rel"/>
</dbReference>
<feature type="active site" description="Charge relay system" evidence="5">
    <location>
        <position position="63"/>
    </location>
</feature>
<reference evidence="10" key="1">
    <citation type="submission" date="2018-04" db="EMBL/GenBank/DDBJ databases">
        <title>Genomes of Endosymbiotic and Endophytic Bradyrhizobium Publication status.</title>
        <authorList>
            <person name="Guha S."/>
            <person name="Jorrin B."/>
            <person name="Sarkar M."/>
            <person name="Poole P.S."/>
            <person name="DasGupta M."/>
        </authorList>
    </citation>
    <scope>NUCLEOTIDE SEQUENCE</scope>
    <source>
        <strain evidence="10">WBOS16</strain>
    </source>
</reference>
<dbReference type="Pfam" id="PF00082">
    <property type="entry name" value="Peptidase_S8"/>
    <property type="match status" value="1"/>
</dbReference>
<dbReference type="AlphaFoldDB" id="A0AAE9NFS0"/>
<feature type="domain" description="PatG" evidence="8">
    <location>
        <begin position="429"/>
        <end position="536"/>
    </location>
</feature>
<evidence type="ECO:0000259" key="7">
    <source>
        <dbReference type="Pfam" id="PF00082"/>
    </source>
</evidence>
<dbReference type="InterPro" id="IPR040483">
    <property type="entry name" value="PatG_dom"/>
</dbReference>
<evidence type="ECO:0000259" key="8">
    <source>
        <dbReference type="Pfam" id="PF18047"/>
    </source>
</evidence>
<name>A0AAE9NFS0_9BRAD</name>
<evidence type="ECO:0000256" key="6">
    <source>
        <dbReference type="SAM" id="MobiDB-lite"/>
    </source>
</evidence>
<evidence type="ECO:0000313" key="10">
    <source>
        <dbReference type="EMBL" id="UUO69094.1"/>
    </source>
</evidence>
<dbReference type="RefSeq" id="WP_257175945.1">
    <property type="nucleotide sequence ID" value="NZ_CP028989.1"/>
</dbReference>
<feature type="region of interest" description="Disordered" evidence="6">
    <location>
        <begin position="15"/>
        <end position="50"/>
    </location>
</feature>
<dbReference type="Pfam" id="PF18065">
    <property type="entry name" value="PatG_C"/>
    <property type="match status" value="1"/>
</dbReference>
<dbReference type="NCBIfam" id="TIGR03895">
    <property type="entry name" value="protease_PatA"/>
    <property type="match status" value="1"/>
</dbReference>
<feature type="compositionally biased region" description="Low complexity" evidence="6">
    <location>
        <begin position="17"/>
        <end position="28"/>
    </location>
</feature>